<name>A0A5C2RN62_9APHY</name>
<organism evidence="1 2">
    <name type="scientific">Lentinus tigrinus ALCF2SS1-6</name>
    <dbReference type="NCBI Taxonomy" id="1328759"/>
    <lineage>
        <taxon>Eukaryota</taxon>
        <taxon>Fungi</taxon>
        <taxon>Dikarya</taxon>
        <taxon>Basidiomycota</taxon>
        <taxon>Agaricomycotina</taxon>
        <taxon>Agaricomycetes</taxon>
        <taxon>Polyporales</taxon>
        <taxon>Polyporaceae</taxon>
        <taxon>Lentinus</taxon>
    </lineage>
</organism>
<dbReference type="Proteomes" id="UP000313359">
    <property type="component" value="Unassembled WGS sequence"/>
</dbReference>
<keyword evidence="2" id="KW-1185">Reference proteome</keyword>
<dbReference type="AlphaFoldDB" id="A0A5C2RN62"/>
<proteinExistence type="predicted"/>
<reference evidence="1" key="1">
    <citation type="journal article" date="2018" name="Genome Biol. Evol.">
        <title>Genomics and development of Lentinus tigrinus, a white-rot wood-decaying mushroom with dimorphic fruiting bodies.</title>
        <authorList>
            <person name="Wu B."/>
            <person name="Xu Z."/>
            <person name="Knudson A."/>
            <person name="Carlson A."/>
            <person name="Chen N."/>
            <person name="Kovaka S."/>
            <person name="LaButti K."/>
            <person name="Lipzen A."/>
            <person name="Pennachio C."/>
            <person name="Riley R."/>
            <person name="Schakwitz W."/>
            <person name="Umezawa K."/>
            <person name="Ohm R.A."/>
            <person name="Grigoriev I.V."/>
            <person name="Nagy L.G."/>
            <person name="Gibbons J."/>
            <person name="Hibbett D."/>
        </authorList>
    </citation>
    <scope>NUCLEOTIDE SEQUENCE [LARGE SCALE GENOMIC DNA]</scope>
    <source>
        <strain evidence="1">ALCF2SS1-6</strain>
    </source>
</reference>
<evidence type="ECO:0000313" key="1">
    <source>
        <dbReference type="EMBL" id="RPD52973.1"/>
    </source>
</evidence>
<accession>A0A5C2RN62</accession>
<sequence length="137" mass="15227">MTGFFSAAYGFGILAFLTHLRRCRTVGFPQRQDSDSSRGLAYCEDLDAKELFGRSNSDTVSSAHVQAGNRGHFAEQKGVEKRSHITEVRNTLFSNTPRSNLSLTPPLTATSSGCCPSEALFIQQQILRMLWLLKTLR</sequence>
<dbReference type="EMBL" id="ML122333">
    <property type="protein sequence ID" value="RPD52973.1"/>
    <property type="molecule type" value="Genomic_DNA"/>
</dbReference>
<evidence type="ECO:0000313" key="2">
    <source>
        <dbReference type="Proteomes" id="UP000313359"/>
    </source>
</evidence>
<protein>
    <submittedName>
        <fullName evidence="1">Uncharacterized protein</fullName>
    </submittedName>
</protein>
<gene>
    <name evidence="1" type="ORF">L227DRAFT_424431</name>
</gene>